<dbReference type="SUPFAM" id="SSF50494">
    <property type="entry name" value="Trypsin-like serine proteases"/>
    <property type="match status" value="1"/>
</dbReference>
<keyword evidence="1" id="KW-0378">Hydrolase</keyword>
<reference evidence="2 3" key="1">
    <citation type="submission" date="2013-05" db="EMBL/GenBank/DDBJ databases">
        <authorList>
            <person name="Strain E.A."/>
            <person name="Brown E."/>
            <person name="Allard M.W."/>
            <person name="Luo Y.L."/>
        </authorList>
    </citation>
    <scope>NUCLEOTIDE SEQUENCE [LARGE SCALE GENOMIC DNA]</scope>
    <source>
        <strain evidence="2 3">TS-15</strain>
    </source>
</reference>
<dbReference type="EMBL" id="ATMT01000104">
    <property type="protein sequence ID" value="EPY03767.1"/>
    <property type="molecule type" value="Genomic_DNA"/>
</dbReference>
<sequence>MPLHLDCAVIKPNCGYLKEIVDIGPVKGVNLWDTPHTLGRKMKKRGTRTLLKEGTMTRFIPGSTPQYVSAFEITSSTPGTAFAGKGDSGSVVLNENDEVEGLLFSIPDEDIGSGQSTRGLAMPIKNVQEALGIDIAVAPEISALVPDNALEAVGTFGGISIEGWGFSSSPQVAFGGLPAIIVSAAPRRIEVIVPAALFFGIVDVIVTNALGESSLPNSQCLQLQH</sequence>
<keyword evidence="1" id="KW-0720">Serine protease</keyword>
<dbReference type="RefSeq" id="WP_021262804.1">
    <property type="nucleotide sequence ID" value="NZ_ATMT01000104.1"/>
</dbReference>
<keyword evidence="1" id="KW-0645">Protease</keyword>
<accession>S9SCZ1</accession>
<evidence type="ECO:0000313" key="3">
    <source>
        <dbReference type="Proteomes" id="UP000015344"/>
    </source>
</evidence>
<dbReference type="Gene3D" id="2.60.40.10">
    <property type="entry name" value="Immunoglobulins"/>
    <property type="match status" value="1"/>
</dbReference>
<dbReference type="PATRIC" id="fig|1117108.3.peg.5890"/>
<evidence type="ECO:0000313" key="2">
    <source>
        <dbReference type="EMBL" id="EPY03767.1"/>
    </source>
</evidence>
<dbReference type="InterPro" id="IPR013783">
    <property type="entry name" value="Ig-like_fold"/>
</dbReference>
<dbReference type="Proteomes" id="UP000015344">
    <property type="component" value="Unassembled WGS sequence"/>
</dbReference>
<dbReference type="AlphaFoldDB" id="S9SCZ1"/>
<dbReference type="InterPro" id="IPR014756">
    <property type="entry name" value="Ig_E-set"/>
</dbReference>
<dbReference type="GO" id="GO:0008236">
    <property type="term" value="F:serine-type peptidase activity"/>
    <property type="evidence" value="ECO:0007669"/>
    <property type="project" value="UniProtKB-KW"/>
</dbReference>
<proteinExistence type="predicted"/>
<gene>
    <name evidence="2" type="ORF">PAALTS15_28516</name>
</gene>
<comment type="caution">
    <text evidence="2">The sequence shown here is derived from an EMBL/GenBank/DDBJ whole genome shotgun (WGS) entry which is preliminary data.</text>
</comment>
<dbReference type="SUPFAM" id="SSF81296">
    <property type="entry name" value="E set domains"/>
    <property type="match status" value="1"/>
</dbReference>
<name>S9SCZ1_PAEAL</name>
<evidence type="ECO:0000256" key="1">
    <source>
        <dbReference type="ARBA" id="ARBA00022825"/>
    </source>
</evidence>
<dbReference type="InterPro" id="IPR009003">
    <property type="entry name" value="Peptidase_S1_PA"/>
</dbReference>
<organism evidence="2 3">
    <name type="scientific">Paenibacillus alvei TS-15</name>
    <dbReference type="NCBI Taxonomy" id="1117108"/>
    <lineage>
        <taxon>Bacteria</taxon>
        <taxon>Bacillati</taxon>
        <taxon>Bacillota</taxon>
        <taxon>Bacilli</taxon>
        <taxon>Bacillales</taxon>
        <taxon>Paenibacillaceae</taxon>
        <taxon>Paenibacillus</taxon>
    </lineage>
</organism>
<protein>
    <submittedName>
        <fullName evidence="2">Uncharacterized protein</fullName>
    </submittedName>
</protein>